<dbReference type="RefSeq" id="XP_049144954.1">
    <property type="nucleotide sequence ID" value="XM_049287811.1"/>
</dbReference>
<keyword evidence="2" id="KW-1185">Reference proteome</keyword>
<evidence type="ECO:0000313" key="2">
    <source>
        <dbReference type="Proteomes" id="UP000830671"/>
    </source>
</evidence>
<gene>
    <name evidence="1" type="ORF">CLUP02_08830</name>
</gene>
<reference evidence="1" key="1">
    <citation type="journal article" date="2021" name="Mol. Plant Microbe Interact.">
        <title>Complete Genome Sequence of the Plant-Pathogenic Fungus Colletotrichum lupini.</title>
        <authorList>
            <person name="Baroncelli R."/>
            <person name="Pensec F."/>
            <person name="Da Lio D."/>
            <person name="Boufleur T."/>
            <person name="Vicente I."/>
            <person name="Sarrocco S."/>
            <person name="Picot A."/>
            <person name="Baraldi E."/>
            <person name="Sukno S."/>
            <person name="Thon M."/>
            <person name="Le Floch G."/>
        </authorList>
    </citation>
    <scope>NUCLEOTIDE SEQUENCE</scope>
    <source>
        <strain evidence="1">IMI 504893</strain>
    </source>
</reference>
<dbReference type="GeneID" id="73342821"/>
<protein>
    <submittedName>
        <fullName evidence="1">Uncharacterized protein</fullName>
    </submittedName>
</protein>
<dbReference type="EMBL" id="CP019476">
    <property type="protein sequence ID" value="UQC83335.1"/>
    <property type="molecule type" value="Genomic_DNA"/>
</dbReference>
<dbReference type="AlphaFoldDB" id="A0A9Q8SUK6"/>
<evidence type="ECO:0000313" key="1">
    <source>
        <dbReference type="EMBL" id="UQC83335.1"/>
    </source>
</evidence>
<dbReference type="Proteomes" id="UP000830671">
    <property type="component" value="Chromosome 4"/>
</dbReference>
<proteinExistence type="predicted"/>
<accession>A0A9Q8SUK6</accession>
<sequence>MSALSVMVNDEMPIRRVQSAKRDTATRFGGKCLQSTSSELVPWLAEVPLDKFRKLRIVQWLKDHGQSHHESENEDRAEQAWADTPIRVLSCGEADRATAQPLFSQLNLIAQGRALAPKERRAKESVVGETYLESRSEVDLSGPIMDLCCFPCVYALDGFGKYEACRMALCSSNLRILMREYAHTLTVYTTTMGQERASCSRVLQAAEYILPSLLSSSDPRNIRPCEVNLPSTLHHNFRTSSAHRIAYLSTSTHETPPGSDYTTACTTATHAHDAGIDVETRCEMPNAKCGPDRSLIPWSMYAPFTIWTLRVHSYGDTEYTIVTIRYYGYLDGCYTIVNGCH</sequence>
<name>A0A9Q8SUK6_9PEZI</name>
<dbReference type="KEGG" id="clup:CLUP02_08830"/>
<organism evidence="1 2">
    <name type="scientific">Colletotrichum lupini</name>
    <dbReference type="NCBI Taxonomy" id="145971"/>
    <lineage>
        <taxon>Eukaryota</taxon>
        <taxon>Fungi</taxon>
        <taxon>Dikarya</taxon>
        <taxon>Ascomycota</taxon>
        <taxon>Pezizomycotina</taxon>
        <taxon>Sordariomycetes</taxon>
        <taxon>Hypocreomycetidae</taxon>
        <taxon>Glomerellales</taxon>
        <taxon>Glomerellaceae</taxon>
        <taxon>Colletotrichum</taxon>
        <taxon>Colletotrichum acutatum species complex</taxon>
    </lineage>
</organism>